<dbReference type="EMBL" id="FMAI01000034">
    <property type="protein sequence ID" value="SCB55078.1"/>
    <property type="molecule type" value="Genomic_DNA"/>
</dbReference>
<dbReference type="AlphaFoldDB" id="A0A1C3XS41"/>
<protein>
    <submittedName>
        <fullName evidence="1">Uncharacterized protein</fullName>
    </submittedName>
</protein>
<proteinExistence type="predicted"/>
<keyword evidence="2" id="KW-1185">Reference proteome</keyword>
<gene>
    <name evidence="1" type="ORF">GA0061098_103452</name>
</gene>
<dbReference type="Proteomes" id="UP000199184">
    <property type="component" value="Unassembled WGS sequence"/>
</dbReference>
<accession>A0A1C3XS41</accession>
<evidence type="ECO:0000313" key="1">
    <source>
        <dbReference type="EMBL" id="SCB55078.1"/>
    </source>
</evidence>
<dbReference type="RefSeq" id="WP_091966401.1">
    <property type="nucleotide sequence ID" value="NZ_FMAI01000034.1"/>
</dbReference>
<sequence>MNEFPETVTFSVYKQEMPKPTVVVRRDGSLKPKNPEVQVSNLTILVQMPDEWISITSAQYRAMVQLARIALRHNPLARVIFCEGASPWGLDFLPGYSETWTTVTQVTLPPGLNPD</sequence>
<name>A0A1C3XS41_9BRAD</name>
<reference evidence="2" key="1">
    <citation type="submission" date="2016-08" db="EMBL/GenBank/DDBJ databases">
        <authorList>
            <person name="Varghese N."/>
            <person name="Submissions Spin"/>
        </authorList>
    </citation>
    <scope>NUCLEOTIDE SEQUENCE [LARGE SCALE GENOMIC DNA]</scope>
    <source>
        <strain evidence="2">ERR11</strain>
    </source>
</reference>
<organism evidence="1 2">
    <name type="scientific">Bradyrhizobium shewense</name>
    <dbReference type="NCBI Taxonomy" id="1761772"/>
    <lineage>
        <taxon>Bacteria</taxon>
        <taxon>Pseudomonadati</taxon>
        <taxon>Pseudomonadota</taxon>
        <taxon>Alphaproteobacteria</taxon>
        <taxon>Hyphomicrobiales</taxon>
        <taxon>Nitrobacteraceae</taxon>
        <taxon>Bradyrhizobium</taxon>
    </lineage>
</organism>
<evidence type="ECO:0000313" key="2">
    <source>
        <dbReference type="Proteomes" id="UP000199184"/>
    </source>
</evidence>